<dbReference type="PANTHER" id="PTHR34980">
    <property type="entry name" value="INNER MEMBRANE PROTEIN-RELATED-RELATED"/>
    <property type="match status" value="1"/>
</dbReference>
<keyword evidence="1" id="KW-0472">Membrane</keyword>
<feature type="transmembrane region" description="Helical" evidence="1">
    <location>
        <begin position="66"/>
        <end position="86"/>
    </location>
</feature>
<proteinExistence type="predicted"/>
<gene>
    <name evidence="2" type="ORF">UFOPK3609_01616</name>
</gene>
<protein>
    <submittedName>
        <fullName evidence="2">Unannotated protein</fullName>
    </submittedName>
</protein>
<dbReference type="AlphaFoldDB" id="A0A6J7I349"/>
<dbReference type="PANTHER" id="PTHR34980:SF2">
    <property type="entry name" value="INNER MEMBRANE PROTEIN YHAH-RELATED"/>
    <property type="match status" value="1"/>
</dbReference>
<organism evidence="2">
    <name type="scientific">freshwater metagenome</name>
    <dbReference type="NCBI Taxonomy" id="449393"/>
    <lineage>
        <taxon>unclassified sequences</taxon>
        <taxon>metagenomes</taxon>
        <taxon>ecological metagenomes</taxon>
    </lineage>
</organism>
<accession>A0A6J7I349</accession>
<reference evidence="2" key="1">
    <citation type="submission" date="2020-05" db="EMBL/GenBank/DDBJ databases">
        <authorList>
            <person name="Chiriac C."/>
            <person name="Salcher M."/>
            <person name="Ghai R."/>
            <person name="Kavagutti S V."/>
        </authorList>
    </citation>
    <scope>NUCLEOTIDE SEQUENCE</scope>
</reference>
<dbReference type="Pfam" id="PF05656">
    <property type="entry name" value="DUF805"/>
    <property type="match status" value="1"/>
</dbReference>
<sequence>MAGSWYLPRGRLARRGWWLGYVVAFVLLGLLTTWVDRTWFPDAFPQVRGDDGFDVLWPFPDTGGPVTAVTGLVLLVPNVGALVCRLHDRDHSALWLLWFLVPLVGWLVLFVTVGFLRGTPGANQYGRPPGTGSEGASWSS</sequence>
<name>A0A6J7I349_9ZZZZ</name>
<evidence type="ECO:0000313" key="2">
    <source>
        <dbReference type="EMBL" id="CAB4925121.1"/>
    </source>
</evidence>
<keyword evidence="1" id="KW-1133">Transmembrane helix</keyword>
<feature type="transmembrane region" description="Helical" evidence="1">
    <location>
        <begin position="93"/>
        <end position="116"/>
    </location>
</feature>
<dbReference type="EMBL" id="CAFBMQ010000283">
    <property type="protein sequence ID" value="CAB4925121.1"/>
    <property type="molecule type" value="Genomic_DNA"/>
</dbReference>
<dbReference type="InterPro" id="IPR008523">
    <property type="entry name" value="DUF805"/>
</dbReference>
<feature type="transmembrane region" description="Helical" evidence="1">
    <location>
        <begin position="16"/>
        <end position="35"/>
    </location>
</feature>
<evidence type="ECO:0000256" key="1">
    <source>
        <dbReference type="SAM" id="Phobius"/>
    </source>
</evidence>
<keyword evidence="1" id="KW-0812">Transmembrane</keyword>
<dbReference type="GO" id="GO:0005886">
    <property type="term" value="C:plasma membrane"/>
    <property type="evidence" value="ECO:0007669"/>
    <property type="project" value="TreeGrafter"/>
</dbReference>